<accession>B4VN09</accession>
<dbReference type="Pfam" id="PF14903">
    <property type="entry name" value="WG_beta_rep"/>
    <property type="match status" value="5"/>
</dbReference>
<dbReference type="Gene3D" id="3.20.20.80">
    <property type="entry name" value="Glycosidases"/>
    <property type="match status" value="1"/>
</dbReference>
<dbReference type="PROSITE" id="PS51272">
    <property type="entry name" value="SLH"/>
    <property type="match status" value="3"/>
</dbReference>
<dbReference type="Pfam" id="PF00395">
    <property type="entry name" value="SLH"/>
    <property type="match status" value="2"/>
</dbReference>
<feature type="domain" description="SLH" evidence="1">
    <location>
        <begin position="4"/>
        <end position="67"/>
    </location>
</feature>
<dbReference type="InterPro" id="IPR017853">
    <property type="entry name" value="GH"/>
</dbReference>
<organism evidence="2 3">
    <name type="scientific">Coleofasciculus chthonoplastes PCC 7420</name>
    <dbReference type="NCBI Taxonomy" id="118168"/>
    <lineage>
        <taxon>Bacteria</taxon>
        <taxon>Bacillati</taxon>
        <taxon>Cyanobacteriota</taxon>
        <taxon>Cyanophyceae</taxon>
        <taxon>Coleofasciculales</taxon>
        <taxon>Coleofasciculaceae</taxon>
        <taxon>Coleofasciculus</taxon>
    </lineage>
</organism>
<dbReference type="eggNOG" id="COG5263">
    <property type="taxonomic scope" value="Bacteria"/>
</dbReference>
<dbReference type="eggNOG" id="COG1649">
    <property type="taxonomic scope" value="Bacteria"/>
</dbReference>
<feature type="domain" description="SLH" evidence="1">
    <location>
        <begin position="131"/>
        <end position="195"/>
    </location>
</feature>
<dbReference type="InterPro" id="IPR001119">
    <property type="entry name" value="SLH_dom"/>
</dbReference>
<feature type="domain" description="SLH" evidence="1">
    <location>
        <begin position="68"/>
        <end position="128"/>
    </location>
</feature>
<dbReference type="SUPFAM" id="SSF51445">
    <property type="entry name" value="(Trans)glycosidases"/>
    <property type="match status" value="1"/>
</dbReference>
<dbReference type="PANTHER" id="PTHR37841:SF1">
    <property type="entry name" value="DUF3298 DOMAIN-CONTAINING PROTEIN"/>
    <property type="match status" value="1"/>
</dbReference>
<dbReference type="Proteomes" id="UP000003835">
    <property type="component" value="Unassembled WGS sequence"/>
</dbReference>
<gene>
    <name evidence="2" type="ORF">MC7420_1651</name>
</gene>
<sequence length="905" mass="102150">MTISTDSSFADTQTHWAKDSIHQLFSRQIISGYPDGSFRPNNSVTRAEFAAILNKAFPQVTPVRDAINFRDVPANHWANSAIQTVTRAAFFSGYPNGTFRPNQPIPRVQALVALVSGLKYDRDPNPNSILQQYYDDAAAIPNYARGAIATATRQFLVVNYPDVRRLHPNRNATRGEVAALISRALKLPGVPQQYVPGWDIIAIEPLFDDADSFSQERARVKLGEKWGYIDKTGTFIVDPQLNEAEPFSEGIALVRLQQNGVDLSWVRSRHFSARSAKALTTNAQKLSSLEIRGVWLTTTDSQVFNTSKNIAEAMDFLANTGFNVVFPVVWNNGATLYPSRLMQDIMGLEIDPRFTGRDPLAELIQAAKNVGLAVIPWFEYGFASSYNQKGGRLLAQKPDWAARDSQGNLLTKNNFEWLNAFDPQVQDFVMGLILEVIRNYDIAGIQGDDRLPALPSEGGYDTQTVQRYVQQFNQEPPNNPKDSQWLQWRADLLTDFLTRLYRQVVAINPELIISIAPSPYPWGFQEYLQDNQAWADQGLVDMIHPQFYRRDFASYKQLVDRLVHDQLNPVQLSTVIPGILIKSGSYRISSQDLVQVIEYNRDRGLAGEVLFFYEGLRQDNDTLANALRSHVYAQSVPFNTAQVKAQGFTHRRVGAEYRYIDRFGNLVTQPEFDWLDSFQEERARVRMGYKWGYIDKTGHLITRLDFDQADQFAEGLARVKIGSRYGYIDLSGQWVISPQFDQATRFSEGLAAVKVEDQWGYIDKIGKWVIPTQFDQAELFSEGLAAVQLAGKYGYCDSNGQLVIPANFDAAGSFAQGLAPVQLRDRWGYINPTGELVIEPQFDAAQPFSQELAAVKIGSFWGYINKKGDRVISPEFDQVRSFSDGLAPIQMGKRWGYIRNLFDKL</sequence>
<dbReference type="OrthoDB" id="580981at2"/>
<reference evidence="2 3" key="1">
    <citation type="submission" date="2008-07" db="EMBL/GenBank/DDBJ databases">
        <authorList>
            <person name="Tandeau de Marsac N."/>
            <person name="Ferriera S."/>
            <person name="Johnson J."/>
            <person name="Kravitz S."/>
            <person name="Beeson K."/>
            <person name="Sutton G."/>
            <person name="Rogers Y.-H."/>
            <person name="Friedman R."/>
            <person name="Frazier M."/>
            <person name="Venter J.C."/>
        </authorList>
    </citation>
    <scope>NUCLEOTIDE SEQUENCE [LARGE SCALE GENOMIC DNA]</scope>
    <source>
        <strain evidence="2 3">PCC 7420</strain>
    </source>
</reference>
<dbReference type="SUPFAM" id="SSF69360">
    <property type="entry name" value="Cell wall binding repeat"/>
    <property type="match status" value="1"/>
</dbReference>
<proteinExistence type="predicted"/>
<protein>
    <recommendedName>
        <fullName evidence="1">SLH domain-containing protein</fullName>
    </recommendedName>
</protein>
<dbReference type="RefSeq" id="WP_006099606.1">
    <property type="nucleotide sequence ID" value="NZ_DS989845.1"/>
</dbReference>
<dbReference type="Pfam" id="PF02638">
    <property type="entry name" value="GHL10"/>
    <property type="match status" value="1"/>
</dbReference>
<evidence type="ECO:0000313" key="3">
    <source>
        <dbReference type="Proteomes" id="UP000003835"/>
    </source>
</evidence>
<dbReference type="EMBL" id="DS989845">
    <property type="protein sequence ID" value="EDX76648.1"/>
    <property type="molecule type" value="Genomic_DNA"/>
</dbReference>
<dbReference type="AlphaFoldDB" id="B4VN09"/>
<dbReference type="InterPro" id="IPR032774">
    <property type="entry name" value="WG_beta_rep"/>
</dbReference>
<evidence type="ECO:0000259" key="1">
    <source>
        <dbReference type="PROSITE" id="PS51272"/>
    </source>
</evidence>
<keyword evidence="3" id="KW-1185">Reference proteome</keyword>
<dbReference type="InterPro" id="IPR003790">
    <property type="entry name" value="GHL10"/>
</dbReference>
<dbReference type="PANTHER" id="PTHR37841">
    <property type="entry name" value="GLR2918 PROTEIN"/>
    <property type="match status" value="1"/>
</dbReference>
<name>B4VN09_9CYAN</name>
<evidence type="ECO:0000313" key="2">
    <source>
        <dbReference type="EMBL" id="EDX76648.1"/>
    </source>
</evidence>
<dbReference type="HOGENOM" id="CLU_325122_0_0_3"/>
<dbReference type="STRING" id="118168.MC7420_1651"/>